<dbReference type="Proteomes" id="UP000297693">
    <property type="component" value="Unassembled WGS sequence"/>
</dbReference>
<dbReference type="SUPFAM" id="SSF51735">
    <property type="entry name" value="NAD(P)-binding Rossmann-fold domains"/>
    <property type="match status" value="1"/>
</dbReference>
<reference evidence="3" key="1">
    <citation type="journal article" date="2019" name="PLoS Negl. Trop. Dis.">
        <title>Revisiting the worldwide diversity of Leptospira species in the environment.</title>
        <authorList>
            <person name="Vincent A.T."/>
            <person name="Schiettekatte O."/>
            <person name="Bourhy P."/>
            <person name="Veyrier F.J."/>
            <person name="Picardeau M."/>
        </authorList>
    </citation>
    <scope>NUCLEOTIDE SEQUENCE [LARGE SCALE GENOMIC DNA]</scope>
    <source>
        <strain evidence="3">201702476</strain>
    </source>
</reference>
<dbReference type="OrthoDB" id="9778052at2"/>
<feature type="domain" description="NAD-dependent epimerase/dehydratase" evidence="2">
    <location>
        <begin position="10"/>
        <end position="261"/>
    </location>
</feature>
<dbReference type="FunFam" id="3.40.50.720:FF:000336">
    <property type="entry name" value="Aldehyde reductase"/>
    <property type="match status" value="1"/>
</dbReference>
<gene>
    <name evidence="3" type="ORF">EHQ58_12320</name>
</gene>
<sequence>MESLKTQKPILVTGGGGYIASWVIKFLLEDGFFVRTTVRSLKDKNKIKHLLSLSETYQGKLEFYEADLLKEGSYDTAIGDKGGCEIVIHMASPFFIEGIKDPQKELVEPALLGTRNVLSSVNRFPCVRRVVLTSSVASIMGDSSDAEKAPEKLIDESYWNETSSLHHQPYPYSKTVAERDAWEIQKKQNRWSLTTINPSFVLGPSLSDRGDGTSVNFMRSMVNGKFVTGVPELYMGIVDVRDVAKAHIAAALNEKVTGRHIVSAEVISMLGIAKILKTHFGNKYWIPKSLLPKFLAYLVGPFFGLSWEYINKNIGISFSLNNTYSKQDLGISYRPISETLIEHINQLAEAKLI</sequence>
<organism evidence="3 4">
    <name type="scientific">Leptospira ognonensis</name>
    <dbReference type="NCBI Taxonomy" id="2484945"/>
    <lineage>
        <taxon>Bacteria</taxon>
        <taxon>Pseudomonadati</taxon>
        <taxon>Spirochaetota</taxon>
        <taxon>Spirochaetia</taxon>
        <taxon>Leptospirales</taxon>
        <taxon>Leptospiraceae</taxon>
        <taxon>Leptospira</taxon>
    </lineage>
</organism>
<dbReference type="PANTHER" id="PTHR10366:SF852">
    <property type="entry name" value="CINNAMOYL-COA REDUCTASE CAD2"/>
    <property type="match status" value="1"/>
</dbReference>
<dbReference type="GO" id="GO:0016616">
    <property type="term" value="F:oxidoreductase activity, acting on the CH-OH group of donors, NAD or NADP as acceptor"/>
    <property type="evidence" value="ECO:0007669"/>
    <property type="project" value="TreeGrafter"/>
</dbReference>
<proteinExistence type="predicted"/>
<evidence type="ECO:0000313" key="4">
    <source>
        <dbReference type="Proteomes" id="UP000297693"/>
    </source>
</evidence>
<evidence type="ECO:0000313" key="3">
    <source>
        <dbReference type="EMBL" id="TGL58159.1"/>
    </source>
</evidence>
<dbReference type="PANTHER" id="PTHR10366">
    <property type="entry name" value="NAD DEPENDENT EPIMERASE/DEHYDRATASE"/>
    <property type="match status" value="1"/>
</dbReference>
<keyword evidence="1" id="KW-0560">Oxidoreductase</keyword>
<dbReference type="InterPro" id="IPR050425">
    <property type="entry name" value="NAD(P)_dehydrat-like"/>
</dbReference>
<dbReference type="InterPro" id="IPR001509">
    <property type="entry name" value="Epimerase_deHydtase"/>
</dbReference>
<dbReference type="EMBL" id="RQGD01000034">
    <property type="protein sequence ID" value="TGL58159.1"/>
    <property type="molecule type" value="Genomic_DNA"/>
</dbReference>
<dbReference type="Gene3D" id="3.40.50.720">
    <property type="entry name" value="NAD(P)-binding Rossmann-like Domain"/>
    <property type="match status" value="1"/>
</dbReference>
<dbReference type="InterPro" id="IPR036291">
    <property type="entry name" value="NAD(P)-bd_dom_sf"/>
</dbReference>
<protein>
    <submittedName>
        <fullName evidence="3">NAD-dependent epimerase/dehydratase family protein</fullName>
    </submittedName>
</protein>
<comment type="caution">
    <text evidence="3">The sequence shown here is derived from an EMBL/GenBank/DDBJ whole genome shotgun (WGS) entry which is preliminary data.</text>
</comment>
<dbReference type="AlphaFoldDB" id="A0A4R9JZN6"/>
<evidence type="ECO:0000256" key="1">
    <source>
        <dbReference type="ARBA" id="ARBA00023002"/>
    </source>
</evidence>
<evidence type="ECO:0000259" key="2">
    <source>
        <dbReference type="Pfam" id="PF01370"/>
    </source>
</evidence>
<keyword evidence="4" id="KW-1185">Reference proteome</keyword>
<accession>A0A4R9JZN6</accession>
<dbReference type="Pfam" id="PF01370">
    <property type="entry name" value="Epimerase"/>
    <property type="match status" value="1"/>
</dbReference>
<name>A0A4R9JZN6_9LEPT</name>
<dbReference type="RefSeq" id="WP_135624177.1">
    <property type="nucleotide sequence ID" value="NZ_RQGD01000034.1"/>
</dbReference>